<evidence type="ECO:0000256" key="1">
    <source>
        <dbReference type="ARBA" id="ARBA00004370"/>
    </source>
</evidence>
<proteinExistence type="predicted"/>
<keyword evidence="4" id="KW-0325">Glycoprotein</keyword>
<feature type="signal peptide" evidence="6">
    <location>
        <begin position="1"/>
        <end position="25"/>
    </location>
</feature>
<dbReference type="PANTHER" id="PTHR12106">
    <property type="entry name" value="SORTILIN RELATED"/>
    <property type="match status" value="1"/>
</dbReference>
<evidence type="ECO:0000313" key="8">
    <source>
        <dbReference type="EMBL" id="KAG1908083.1"/>
    </source>
</evidence>
<dbReference type="CDD" id="cd15482">
    <property type="entry name" value="Sialidase_non-viral"/>
    <property type="match status" value="1"/>
</dbReference>
<comment type="subcellular location">
    <subcellularLocation>
        <location evidence="1">Membrane</location>
    </subcellularLocation>
</comment>
<dbReference type="InterPro" id="IPR031778">
    <property type="entry name" value="Sortilin_N"/>
</dbReference>
<dbReference type="GO" id="GO:0005794">
    <property type="term" value="C:Golgi apparatus"/>
    <property type="evidence" value="ECO:0007669"/>
    <property type="project" value="TreeGrafter"/>
</dbReference>
<keyword evidence="2" id="KW-0677">Repeat</keyword>
<dbReference type="GO" id="GO:0016020">
    <property type="term" value="C:membrane"/>
    <property type="evidence" value="ECO:0007669"/>
    <property type="project" value="UniProtKB-SubCell"/>
</dbReference>
<feature type="domain" description="VPS10" evidence="7">
    <location>
        <begin position="50"/>
        <end position="671"/>
    </location>
</feature>
<evidence type="ECO:0000256" key="5">
    <source>
        <dbReference type="SAM" id="Phobius"/>
    </source>
</evidence>
<reference evidence="8" key="1">
    <citation type="journal article" date="2020" name="New Phytol.">
        <title>Comparative genomics reveals dynamic genome evolution in host specialist ectomycorrhizal fungi.</title>
        <authorList>
            <person name="Lofgren L.A."/>
            <person name="Nguyen N.H."/>
            <person name="Vilgalys R."/>
            <person name="Ruytinx J."/>
            <person name="Liao H.L."/>
            <person name="Branco S."/>
            <person name="Kuo A."/>
            <person name="LaButti K."/>
            <person name="Lipzen A."/>
            <person name="Andreopoulos W."/>
            <person name="Pangilinan J."/>
            <person name="Riley R."/>
            <person name="Hundley H."/>
            <person name="Na H."/>
            <person name="Barry K."/>
            <person name="Grigoriev I.V."/>
            <person name="Stajich J.E."/>
            <person name="Kennedy P.G."/>
        </authorList>
    </citation>
    <scope>NUCLEOTIDE SEQUENCE</scope>
    <source>
        <strain evidence="8">FC203</strain>
    </source>
</reference>
<evidence type="ECO:0000256" key="4">
    <source>
        <dbReference type="ARBA" id="ARBA00023180"/>
    </source>
</evidence>
<dbReference type="Pfam" id="PF15901">
    <property type="entry name" value="Sortilin_C"/>
    <property type="match status" value="2"/>
</dbReference>
<feature type="transmembrane region" description="Helical" evidence="5">
    <location>
        <begin position="1333"/>
        <end position="1359"/>
    </location>
</feature>
<dbReference type="Gene3D" id="3.30.60.270">
    <property type="match status" value="2"/>
</dbReference>
<dbReference type="InterPro" id="IPR031777">
    <property type="entry name" value="Sortilin_C"/>
</dbReference>
<dbReference type="GO" id="GO:0006896">
    <property type="term" value="P:Golgi to vacuole transport"/>
    <property type="evidence" value="ECO:0007669"/>
    <property type="project" value="TreeGrafter"/>
</dbReference>
<keyword evidence="3 5" id="KW-0472">Membrane</keyword>
<sequence>MAAWHGTVAFVWSTLAFLYLGVVFAADPEHAIIYFDNGPVRLFFFHDTPSAIYHDAVSRNIYISQDEGKTWDRADGILPGDAAMFIEHPFNNRVAFVLTDTFTHYRTEDRGKKWVTFSVPDLVAYVSKPLSFHSDPRKWKYTLFQATKCIQIPWGERCQDVTYYTQDGFTTTPEVLQDDVSHCQFAHSSKDFQPDAHDDLIYCVAYDSSAISDSRSIEHSRLYSSTDFFATRKSENLGIGKQAKGVVTFAIMSKFAVVELKDLTPSSSGDMLLYVSVDVKEWVKAHFPSQVRLRENTYSIVESTVHTLAVHVVLRDTEAFGSLFVSDSNGTYFVESLKDINRNVVGYVDYENVYGVEGVGIANVVANAQDVAKWMAAKQLRSVITFDDGSSWAPLLAPSGTCSSQTCSLHLHSVSDTHSYGSVFSSPAPGFVMGVGSVGAMLAPYEESNTYMSTDAGLTWKTVREGPYKFEFGNSGSVIVIADDQQPTDSIMYSTDMGHTWKTYNIGIQFRVKGLTAVSDSTSQKFLLLGQVISQSQQPSNGRSAIIHLDFATLGRLKCGPDDKELWYARASLNSECIMGAKQLYYRRKANADCYMGENDYNYVWYNDVSGNGKCIPLGPERIPNTECTIGSPNERYMGLSGYRKIPGNKCEAGIRKDEPVSKYSEPAEGEVVHLIHTFPSDIVQREYFMGSKIILVRLADLSVWQSNNEGHTWVQKFPKERFLVFYIHPYTPDRAYLITDTNKFYYTTDLGRYWYAMNAPSPPNSFGAKVLHFQRRSEYIIWIGNVDCQPGYENCHAQAQYTFNNGRTWQLVENYVVDCDWACDEEPRTNSFKILCKSYENKQGSQVFFGKENALQLVSGTNANGFAEKTKLFDNVAGFVRVSQFLIVAEYLQTTGTLDLKISRNGQTFTSASFPPGMHPDSHSYGILDISTNTIFIYMTMNEWPTPWGNILRSDSNGTYFGVSIENVNRNNGGFIDFEQFAGLKGIAMANVVTNLAEAAFTGRKTLQTRITHNDGGTWKALRPPSVDSLGQKYPCLSLACALHVHGFTERADARVTYSSPSVIGVVMAVGNVGEALGPYTDSNTFLSRDGGFIWEEVRKGPHLWKFGDSGSVIVIVNDEEPTDHVLFTTDQGLSWLEFKFTFDKIRVKDIMTAPEGRSRKFILLGQYPGTAGSVIVHLDFSSLTHRKCLVDVKIPGHDFELWSPSEERDELCLFGRQTLYHRRKRDVNCVVGHTPKAPDNIVRNCRCRSEDFECAFNHIRNRDGECVLIPGASLLAPDNSCRDGEDYWYERTAYRKVVYSTCEGGDRIDQGTQHPCPDIEVPDHATSGHRAMFWIMVIIISFTITALVVAWCWAIHLPEDDDSPQSGPGALATMASVPWFLLGLLGVAFKHARNVSQGYRARRKRGAVSLDEDAQVLHIEDRE</sequence>
<dbReference type="Pfam" id="PF15902">
    <property type="entry name" value="Sortilin-Vps10"/>
    <property type="match status" value="2"/>
</dbReference>
<dbReference type="InterPro" id="IPR006581">
    <property type="entry name" value="VPS10"/>
</dbReference>
<evidence type="ECO:0000256" key="2">
    <source>
        <dbReference type="ARBA" id="ARBA00022737"/>
    </source>
</evidence>
<keyword evidence="5" id="KW-0812">Transmembrane</keyword>
<evidence type="ECO:0000313" key="9">
    <source>
        <dbReference type="Proteomes" id="UP001195769"/>
    </source>
</evidence>
<dbReference type="GO" id="GO:0006895">
    <property type="term" value="P:Golgi to endosome transport"/>
    <property type="evidence" value="ECO:0007669"/>
    <property type="project" value="TreeGrafter"/>
</dbReference>
<gene>
    <name evidence="8" type="ORF">F5891DRAFT_1221056</name>
</gene>
<evidence type="ECO:0000256" key="6">
    <source>
        <dbReference type="SAM" id="SignalP"/>
    </source>
</evidence>
<accession>A0AAD4HT72</accession>
<organism evidence="8 9">
    <name type="scientific">Suillus fuscotomentosus</name>
    <dbReference type="NCBI Taxonomy" id="1912939"/>
    <lineage>
        <taxon>Eukaryota</taxon>
        <taxon>Fungi</taxon>
        <taxon>Dikarya</taxon>
        <taxon>Basidiomycota</taxon>
        <taxon>Agaricomycotina</taxon>
        <taxon>Agaricomycetes</taxon>
        <taxon>Agaricomycetidae</taxon>
        <taxon>Boletales</taxon>
        <taxon>Suillineae</taxon>
        <taxon>Suillaceae</taxon>
        <taxon>Suillus</taxon>
    </lineage>
</organism>
<feature type="transmembrane region" description="Helical" evidence="5">
    <location>
        <begin position="1371"/>
        <end position="1391"/>
    </location>
</feature>
<feature type="chain" id="PRO_5042153937" description="VPS10 domain-containing protein" evidence="6">
    <location>
        <begin position="26"/>
        <end position="1425"/>
    </location>
</feature>
<dbReference type="GeneID" id="64663718"/>
<dbReference type="PANTHER" id="PTHR12106:SF27">
    <property type="entry name" value="SORTILIN-RELATED RECEPTOR"/>
    <property type="match status" value="1"/>
</dbReference>
<dbReference type="GO" id="GO:0005829">
    <property type="term" value="C:cytosol"/>
    <property type="evidence" value="ECO:0007669"/>
    <property type="project" value="GOC"/>
</dbReference>
<evidence type="ECO:0000256" key="3">
    <source>
        <dbReference type="ARBA" id="ARBA00023136"/>
    </source>
</evidence>
<dbReference type="InterPro" id="IPR015943">
    <property type="entry name" value="WD40/YVTN_repeat-like_dom_sf"/>
</dbReference>
<keyword evidence="9" id="KW-1185">Reference proteome</keyword>
<feature type="domain" description="VPS10" evidence="7">
    <location>
        <begin position="693"/>
        <end position="1323"/>
    </location>
</feature>
<keyword evidence="5" id="KW-1133">Transmembrane helix</keyword>
<evidence type="ECO:0000259" key="7">
    <source>
        <dbReference type="SMART" id="SM00602"/>
    </source>
</evidence>
<dbReference type="RefSeq" id="XP_041233658.1">
    <property type="nucleotide sequence ID" value="XM_041369420.1"/>
</dbReference>
<comment type="caution">
    <text evidence="8">The sequence shown here is derived from an EMBL/GenBank/DDBJ whole genome shotgun (WGS) entry which is preliminary data.</text>
</comment>
<protein>
    <recommendedName>
        <fullName evidence="7">VPS10 domain-containing protein</fullName>
    </recommendedName>
</protein>
<dbReference type="EMBL" id="JABBWK010000002">
    <property type="protein sequence ID" value="KAG1908083.1"/>
    <property type="molecule type" value="Genomic_DNA"/>
</dbReference>
<dbReference type="Proteomes" id="UP001195769">
    <property type="component" value="Unassembled WGS sequence"/>
</dbReference>
<dbReference type="Gene3D" id="2.130.10.10">
    <property type="entry name" value="YVTN repeat-like/Quinoprotein amine dehydrogenase"/>
    <property type="match status" value="3"/>
</dbReference>
<dbReference type="SMART" id="SM00602">
    <property type="entry name" value="VPS10"/>
    <property type="match status" value="2"/>
</dbReference>
<dbReference type="SUPFAM" id="SSF110296">
    <property type="entry name" value="Oligoxyloglucan reducing end-specific cellobiohydrolase"/>
    <property type="match status" value="3"/>
</dbReference>
<keyword evidence="6" id="KW-0732">Signal</keyword>
<dbReference type="InterPro" id="IPR050310">
    <property type="entry name" value="VPS10-sortilin"/>
</dbReference>
<dbReference type="GO" id="GO:0006623">
    <property type="term" value="P:protein targeting to vacuole"/>
    <property type="evidence" value="ECO:0007669"/>
    <property type="project" value="TreeGrafter"/>
</dbReference>
<name>A0AAD4HT72_9AGAM</name>
<dbReference type="Gene3D" id="2.10.70.80">
    <property type="match status" value="2"/>
</dbReference>